<feature type="transmembrane region" description="Helical" evidence="2">
    <location>
        <begin position="12"/>
        <end position="29"/>
    </location>
</feature>
<feature type="compositionally biased region" description="Polar residues" evidence="1">
    <location>
        <begin position="40"/>
        <end position="85"/>
    </location>
</feature>
<keyword evidence="2" id="KW-0472">Membrane</keyword>
<dbReference type="InterPro" id="IPR044929">
    <property type="entry name" value="DNA/RNA_non-sp_Endonuclease_sf"/>
</dbReference>
<comment type="caution">
    <text evidence="4">The sequence shown here is derived from an EMBL/GenBank/DDBJ whole genome shotgun (WGS) entry which is preliminary data.</text>
</comment>
<reference evidence="4 5" key="1">
    <citation type="submission" date="2021-11" db="EMBL/GenBank/DDBJ databases">
        <authorList>
            <person name="Depoorter E."/>
        </authorList>
    </citation>
    <scope>NUCLEOTIDE SEQUENCE [LARGE SCALE GENOMIC DNA]</scope>
    <source>
        <strain evidence="4 5">LMG 24289</strain>
    </source>
</reference>
<evidence type="ECO:0000259" key="3">
    <source>
        <dbReference type="Pfam" id="PF13930"/>
    </source>
</evidence>
<dbReference type="InterPro" id="IPR044927">
    <property type="entry name" value="Endonuclea_NS_2"/>
</dbReference>
<dbReference type="Gene3D" id="3.40.570.10">
    <property type="entry name" value="Extracellular Endonuclease, subunit A"/>
    <property type="match status" value="1"/>
</dbReference>
<feature type="region of interest" description="Disordered" evidence="1">
    <location>
        <begin position="35"/>
        <end position="85"/>
    </location>
</feature>
<protein>
    <recommendedName>
        <fullName evidence="3">Type VII secretion system protein EssD-like domain-containing protein</fullName>
    </recommendedName>
</protein>
<name>A0ABN8BNE6_9LACO</name>
<accession>A0ABN8BNE6</accession>
<dbReference type="Proteomes" id="UP000789707">
    <property type="component" value="Unassembled WGS sequence"/>
</dbReference>
<gene>
    <name evidence="4" type="ORF">WFA24289_01768</name>
</gene>
<evidence type="ECO:0000256" key="1">
    <source>
        <dbReference type="SAM" id="MobiDB-lite"/>
    </source>
</evidence>
<keyword evidence="2" id="KW-0812">Transmembrane</keyword>
<proteinExistence type="predicted"/>
<dbReference type="EMBL" id="CAKKNS010000009">
    <property type="protein sequence ID" value="CAH0417427.1"/>
    <property type="molecule type" value="Genomic_DNA"/>
</dbReference>
<evidence type="ECO:0000313" key="5">
    <source>
        <dbReference type="Proteomes" id="UP000789707"/>
    </source>
</evidence>
<keyword evidence="5" id="KW-1185">Reference proteome</keyword>
<organism evidence="4 5">
    <name type="scientific">Periweissella fabaria</name>
    <dbReference type="NCBI Taxonomy" id="546157"/>
    <lineage>
        <taxon>Bacteria</taxon>
        <taxon>Bacillati</taxon>
        <taxon>Bacillota</taxon>
        <taxon>Bacilli</taxon>
        <taxon>Lactobacillales</taxon>
        <taxon>Lactobacillaceae</taxon>
        <taxon>Periweissella</taxon>
    </lineage>
</organism>
<feature type="domain" description="Type VII secretion system protein EssD-like" evidence="3">
    <location>
        <begin position="121"/>
        <end position="252"/>
    </location>
</feature>
<dbReference type="Pfam" id="PF13930">
    <property type="entry name" value="Endonuclea_NS_2"/>
    <property type="match status" value="1"/>
</dbReference>
<dbReference type="RefSeq" id="WP_230097449.1">
    <property type="nucleotide sequence ID" value="NZ_CAKKNS010000009.1"/>
</dbReference>
<evidence type="ECO:0000313" key="4">
    <source>
        <dbReference type="EMBL" id="CAH0417427.1"/>
    </source>
</evidence>
<sequence length="283" mass="31236">MSKKKQTPQSGFASIIGLIILVALAAAWFTNGDAGKNKQDQSTVTSQVSKHSSAHNNHAVTSSSATDSAKQAANSDANKNQQSAAQPNVDLAQLNFSGQQIIQVNNGQPDFNASQLATNRGAWATYQPLDNLGRATGASALLNKSLMPHAKRQRLTVNPTGFKNRKVMINGHEEWLYNRSHLIGYQFTGQNNNLQNLVTGTRSLNDPGMSYYENMVASYLRSHPNDYVRYQITPYYRGQELVPRGVQMQAESIESQTIRFNLYIFNVQAGININYQNGYSSTN</sequence>
<keyword evidence="2" id="KW-1133">Transmembrane helix</keyword>
<evidence type="ECO:0000256" key="2">
    <source>
        <dbReference type="SAM" id="Phobius"/>
    </source>
</evidence>